<name>S4P154_9NEOP</name>
<dbReference type="EMBL" id="GAIX01012645">
    <property type="protein sequence ID" value="JAA79915.1"/>
    <property type="molecule type" value="Transcribed_RNA"/>
</dbReference>
<accession>S4P154</accession>
<reference evidence="1" key="1">
    <citation type="journal article" date="2013" name="BMC Genomics">
        <title>Unscrambling butterfly oogenesis.</title>
        <authorList>
            <person name="Carter J.M."/>
            <person name="Baker S.C."/>
            <person name="Pink R."/>
            <person name="Carter D.R."/>
            <person name="Collins A."/>
            <person name="Tomlin J."/>
            <person name="Gibbs M."/>
            <person name="Breuker C.J."/>
        </authorList>
    </citation>
    <scope>NUCLEOTIDE SEQUENCE</scope>
    <source>
        <tissue evidence="1">Ovary</tissue>
    </source>
</reference>
<protein>
    <submittedName>
        <fullName evidence="1">Uncharacterized protein</fullName>
    </submittedName>
</protein>
<organism evidence="1">
    <name type="scientific">Pararge aegeria</name>
    <name type="common">speckled wood butterfly</name>
    <dbReference type="NCBI Taxonomy" id="116150"/>
    <lineage>
        <taxon>Eukaryota</taxon>
        <taxon>Metazoa</taxon>
        <taxon>Ecdysozoa</taxon>
        <taxon>Arthropoda</taxon>
        <taxon>Hexapoda</taxon>
        <taxon>Insecta</taxon>
        <taxon>Pterygota</taxon>
        <taxon>Neoptera</taxon>
        <taxon>Endopterygota</taxon>
        <taxon>Lepidoptera</taxon>
        <taxon>Glossata</taxon>
        <taxon>Ditrysia</taxon>
        <taxon>Papilionoidea</taxon>
        <taxon>Nymphalidae</taxon>
        <taxon>Satyrinae</taxon>
        <taxon>Satyrini</taxon>
        <taxon>Parargina</taxon>
        <taxon>Pararge</taxon>
    </lineage>
</organism>
<sequence>MSKKGEIRYARVKFFLQCELFLREDFLQRTFSEERQLQTDDTVTIMLLVVYYRKRNTQHASASTQSCTTTGTVYRSPPPPICSFNLSRASLSPINIRAIA</sequence>
<evidence type="ECO:0000313" key="1">
    <source>
        <dbReference type="EMBL" id="JAA79915.1"/>
    </source>
</evidence>
<reference evidence="1" key="2">
    <citation type="submission" date="2013-05" db="EMBL/GenBank/DDBJ databases">
        <authorList>
            <person name="Carter J.-M."/>
            <person name="Baker S.C."/>
            <person name="Pink R."/>
            <person name="Carter D.R.F."/>
            <person name="Collins A."/>
            <person name="Tomlin J."/>
            <person name="Gibbs M."/>
            <person name="Breuker C.J."/>
        </authorList>
    </citation>
    <scope>NUCLEOTIDE SEQUENCE</scope>
    <source>
        <tissue evidence="1">Ovary</tissue>
    </source>
</reference>
<proteinExistence type="predicted"/>
<dbReference type="AlphaFoldDB" id="S4P154"/>